<dbReference type="InterPro" id="IPR003772">
    <property type="entry name" value="YceD"/>
</dbReference>
<proteinExistence type="predicted"/>
<evidence type="ECO:0008006" key="4">
    <source>
        <dbReference type="Google" id="ProtNLM"/>
    </source>
</evidence>
<dbReference type="Pfam" id="PF02620">
    <property type="entry name" value="YceD"/>
    <property type="match status" value="1"/>
</dbReference>
<name>A0A2R8ACT9_9RHOB</name>
<gene>
    <name evidence="2" type="ORF">POI8812_02219</name>
</gene>
<dbReference type="Proteomes" id="UP000244932">
    <property type="component" value="Unassembled WGS sequence"/>
</dbReference>
<evidence type="ECO:0000313" key="3">
    <source>
        <dbReference type="Proteomes" id="UP000244932"/>
    </source>
</evidence>
<organism evidence="2 3">
    <name type="scientific">Pontivivens insulae</name>
    <dbReference type="NCBI Taxonomy" id="1639689"/>
    <lineage>
        <taxon>Bacteria</taxon>
        <taxon>Pseudomonadati</taxon>
        <taxon>Pseudomonadota</taxon>
        <taxon>Alphaproteobacteria</taxon>
        <taxon>Rhodobacterales</taxon>
        <taxon>Paracoccaceae</taxon>
        <taxon>Pontivivens</taxon>
    </lineage>
</organism>
<evidence type="ECO:0000256" key="1">
    <source>
        <dbReference type="SAM" id="MobiDB-lite"/>
    </source>
</evidence>
<dbReference type="AlphaFoldDB" id="A0A2R8ACT9"/>
<feature type="compositionally biased region" description="Acidic residues" evidence="1">
    <location>
        <begin position="156"/>
        <end position="166"/>
    </location>
</feature>
<sequence length="187" mass="20332">MAGKGDGGAKTALEFSRPRMSHILIRERDHKFDESADAQEQAALADLFGAISVDKFRFAGTVTVTPEEGLILNARVQATVIQRCVVSLQPVPAKIDERVRRYYDPALDPEQVDFSADEDEEVEALPRTLDLGLVAIEAAALALPPYPRAEGAEIAQADDEVPEDDAEERKPFAALAALRQKMGDGES</sequence>
<evidence type="ECO:0000313" key="2">
    <source>
        <dbReference type="EMBL" id="SPF29895.1"/>
    </source>
</evidence>
<dbReference type="RefSeq" id="WP_162844893.1">
    <property type="nucleotide sequence ID" value="NZ_OMKW01000003.1"/>
</dbReference>
<protein>
    <recommendedName>
        <fullName evidence="4">Large ribosomal RNA subunit accumulation protein YceD</fullName>
    </recommendedName>
</protein>
<feature type="region of interest" description="Disordered" evidence="1">
    <location>
        <begin position="151"/>
        <end position="171"/>
    </location>
</feature>
<reference evidence="2 3" key="1">
    <citation type="submission" date="2018-03" db="EMBL/GenBank/DDBJ databases">
        <authorList>
            <person name="Keele B.F."/>
        </authorList>
    </citation>
    <scope>NUCLEOTIDE SEQUENCE [LARGE SCALE GENOMIC DNA]</scope>
    <source>
        <strain evidence="2 3">CeCT 8812</strain>
    </source>
</reference>
<accession>A0A2R8ACT9</accession>
<dbReference type="EMBL" id="OMKW01000003">
    <property type="protein sequence ID" value="SPF29895.1"/>
    <property type="molecule type" value="Genomic_DNA"/>
</dbReference>
<keyword evidence="3" id="KW-1185">Reference proteome</keyword>